<keyword evidence="2" id="KW-1133">Transmembrane helix</keyword>
<feature type="compositionally biased region" description="Gly residues" evidence="1">
    <location>
        <begin position="38"/>
        <end position="53"/>
    </location>
</feature>
<protein>
    <submittedName>
        <fullName evidence="3">Uncharacterized protein</fullName>
    </submittedName>
</protein>
<organism evidence="3 4">
    <name type="scientific">Streptomyces xanthochromogenes</name>
    <dbReference type="NCBI Taxonomy" id="67384"/>
    <lineage>
        <taxon>Bacteria</taxon>
        <taxon>Bacillati</taxon>
        <taxon>Actinomycetota</taxon>
        <taxon>Actinomycetes</taxon>
        <taxon>Kitasatosporales</taxon>
        <taxon>Streptomycetaceae</taxon>
        <taxon>Streptomyces</taxon>
    </lineage>
</organism>
<keyword evidence="2" id="KW-0472">Membrane</keyword>
<comment type="caution">
    <text evidence="3">The sequence shown here is derived from an EMBL/GenBank/DDBJ whole genome shotgun (WGS) entry which is preliminary data.</text>
</comment>
<name>A0ABQ2ZQS9_9ACTN</name>
<evidence type="ECO:0000313" key="3">
    <source>
        <dbReference type="EMBL" id="GGY22529.1"/>
    </source>
</evidence>
<dbReference type="EMBL" id="BMUU01000002">
    <property type="protein sequence ID" value="GGY22529.1"/>
    <property type="molecule type" value="Genomic_DNA"/>
</dbReference>
<dbReference type="RefSeq" id="WP_190026588.1">
    <property type="nucleotide sequence ID" value="NZ_JBEPET010000007.1"/>
</dbReference>
<proteinExistence type="predicted"/>
<dbReference type="Proteomes" id="UP000600946">
    <property type="component" value="Unassembled WGS sequence"/>
</dbReference>
<keyword evidence="4" id="KW-1185">Reference proteome</keyword>
<feature type="region of interest" description="Disordered" evidence="1">
    <location>
        <begin position="26"/>
        <end position="53"/>
    </location>
</feature>
<evidence type="ECO:0000256" key="1">
    <source>
        <dbReference type="SAM" id="MobiDB-lite"/>
    </source>
</evidence>
<gene>
    <name evidence="3" type="ORF">GCM10010326_14810</name>
</gene>
<evidence type="ECO:0000313" key="4">
    <source>
        <dbReference type="Proteomes" id="UP000600946"/>
    </source>
</evidence>
<feature type="transmembrane region" description="Helical" evidence="2">
    <location>
        <begin position="66"/>
        <end position="86"/>
    </location>
</feature>
<reference evidence="4" key="1">
    <citation type="journal article" date="2019" name="Int. J. Syst. Evol. Microbiol.">
        <title>The Global Catalogue of Microorganisms (GCM) 10K type strain sequencing project: providing services to taxonomists for standard genome sequencing and annotation.</title>
        <authorList>
            <consortium name="The Broad Institute Genomics Platform"/>
            <consortium name="The Broad Institute Genome Sequencing Center for Infectious Disease"/>
            <person name="Wu L."/>
            <person name="Ma J."/>
        </authorList>
    </citation>
    <scope>NUCLEOTIDE SEQUENCE [LARGE SCALE GENOMIC DNA]</scope>
    <source>
        <strain evidence="4">JCM 4594</strain>
    </source>
</reference>
<sequence length="91" mass="9267">MDGNLLLSLVVGGVAGGIVGPVAAFMTRPDPREQRGRGAAGQGAGREGPSGGVRGLWMATWRKSGATKVMCAGFTLGAIGLILYAIDRLLL</sequence>
<evidence type="ECO:0000256" key="2">
    <source>
        <dbReference type="SAM" id="Phobius"/>
    </source>
</evidence>
<feature type="transmembrane region" description="Helical" evidence="2">
    <location>
        <begin position="6"/>
        <end position="27"/>
    </location>
</feature>
<keyword evidence="2" id="KW-0812">Transmembrane</keyword>
<accession>A0ABQ2ZQS9</accession>